<evidence type="ECO:0000313" key="8">
    <source>
        <dbReference type="Proteomes" id="UP000319700"/>
    </source>
</evidence>
<dbReference type="InterPro" id="IPR005887">
    <property type="entry name" value="GH92_a_mannosidase_put"/>
</dbReference>
<keyword evidence="7" id="KW-0378">Hydrolase</keyword>
<keyword evidence="4" id="KW-0732">Signal</keyword>
<dbReference type="InterPro" id="IPR012939">
    <property type="entry name" value="Glyco_hydro_92"/>
</dbReference>
<evidence type="ECO:0000259" key="5">
    <source>
        <dbReference type="Pfam" id="PF07971"/>
    </source>
</evidence>
<comment type="cofactor">
    <cofactor evidence="1">
        <name>Ca(2+)</name>
        <dbReference type="ChEBI" id="CHEBI:29108"/>
    </cofactor>
</comment>
<sequence>MKIKSLIFLGILHCCVFVNAQVKTLDPVEFVNPLMGTQSLHSLSNGNTYPAICRPWGMNFWTPQTGKMGDGWAYIYTAEKIRGFKQTHQPSPWMNDYGQFSIMPVTGKLSFVEDERGSWFSHKAEVSKPYYYSVYLADYDVTTEITATERAAHFQITFPENEQSSIVIDAFDKGSYIKIIPSENKIIGYTTRNSGGVPENFKNYFVLQFDKPFATNYTWHDKVLEKDKLELKDNHVGAVVGFKTKKGEIVNVKVSSSFISPEQAELNLATELGKASFNETVAESKKEWNKVLGKLTAEGGTEEQLKTFYSCLYRTACFPQKQYEVNAKGEIVHYSPYNGQVLPGYMFAGTGFWDTFRALYPLLNLVYPSINKEMQEGLINDYKEGGFLPEWSSPGFRNVMVGNNSASVVSDAYIKGLRGYDINKLYEALLHGANNEGPLEAVGRKGVEYYNTLGYVPYDVKINENAARTLEYAYDDFAIWKLAKALNRPKKEISLFEKRMMNYKKLYNPEIGLMSGRNKDGSFPKDFNPFKWGDAFTEGNAWHYSWSVFHDIQGLIDLMGGEKKFTAKLDAVFSTPPVFDDSYYGAVIHEIREMQIMNMGQYAHGNQPIQHMIYLYNYAGEPWKTQYWSREVMNRLYKPTPDGYCGDEDNGQTSAWYVFSAMGFYPVCPATDEYVLGAPLFKKLTLQLENGKQLVINAPNNSETNKYVQELKWNNATYTKNYINHFDVLKGGEFNFEMISKPNTQRGTDKTAFPYSYSTSK</sequence>
<dbReference type="NCBIfam" id="TIGR01180">
    <property type="entry name" value="aman2_put"/>
    <property type="match status" value="1"/>
</dbReference>
<proteinExistence type="predicted"/>
<dbReference type="GO" id="GO:0005975">
    <property type="term" value="P:carbohydrate metabolic process"/>
    <property type="evidence" value="ECO:0007669"/>
    <property type="project" value="InterPro"/>
</dbReference>
<dbReference type="PANTHER" id="PTHR12143:SF43">
    <property type="entry name" value="PUTATIVE-RELATED"/>
    <property type="match status" value="1"/>
</dbReference>
<feature type="domain" description="Glycosyl hydrolase family 92" evidence="5">
    <location>
        <begin position="263"/>
        <end position="738"/>
    </location>
</feature>
<evidence type="ECO:0000313" key="7">
    <source>
        <dbReference type="EMBL" id="TPG38208.1"/>
    </source>
</evidence>
<dbReference type="Gene3D" id="1.20.1610.10">
    <property type="entry name" value="alpha-1,2-mannosidases domains"/>
    <property type="match status" value="1"/>
</dbReference>
<feature type="domain" description="Glycosyl hydrolase family 92 N-terminal" evidence="6">
    <location>
        <begin position="30"/>
        <end position="257"/>
    </location>
</feature>
<dbReference type="Gene3D" id="2.70.98.10">
    <property type="match status" value="1"/>
</dbReference>
<evidence type="ECO:0000256" key="3">
    <source>
        <dbReference type="ARBA" id="ARBA00022837"/>
    </source>
</evidence>
<dbReference type="InterPro" id="IPR041371">
    <property type="entry name" value="GH92_N"/>
</dbReference>
<dbReference type="FunFam" id="1.20.1050.60:FF:000001">
    <property type="entry name" value="Putative alpha-1,2-mannosidase"/>
    <property type="match status" value="1"/>
</dbReference>
<dbReference type="GO" id="GO:0005829">
    <property type="term" value="C:cytosol"/>
    <property type="evidence" value="ECO:0007669"/>
    <property type="project" value="TreeGrafter"/>
</dbReference>
<dbReference type="FunFam" id="3.30.2080.10:FF:000001">
    <property type="entry name" value="Alpha-1,2-mannosidase subfamily"/>
    <property type="match status" value="1"/>
</dbReference>
<comment type="caution">
    <text evidence="7">The sequence shown here is derived from an EMBL/GenBank/DDBJ whole genome shotgun (WGS) entry which is preliminary data.</text>
</comment>
<dbReference type="FunFam" id="2.70.98.10:FF:000013">
    <property type="entry name" value="Putative alpha-1,2-mannosidase"/>
    <property type="match status" value="1"/>
</dbReference>
<dbReference type="InterPro" id="IPR014718">
    <property type="entry name" value="GH-type_carb-bd"/>
</dbReference>
<dbReference type="EMBL" id="RCZH01000011">
    <property type="protein sequence ID" value="TPG38208.1"/>
    <property type="molecule type" value="Genomic_DNA"/>
</dbReference>
<keyword evidence="3" id="KW-0106">Calcium</keyword>
<feature type="chain" id="PRO_5021240001" evidence="4">
    <location>
        <begin position="21"/>
        <end position="761"/>
    </location>
</feature>
<dbReference type="Proteomes" id="UP000319700">
    <property type="component" value="Unassembled WGS sequence"/>
</dbReference>
<name>A0A502EKI0_9FLAO</name>
<dbReference type="Pfam" id="PF07971">
    <property type="entry name" value="Glyco_hydro_92"/>
    <property type="match status" value="1"/>
</dbReference>
<dbReference type="GO" id="GO:0006516">
    <property type="term" value="P:glycoprotein catabolic process"/>
    <property type="evidence" value="ECO:0007669"/>
    <property type="project" value="TreeGrafter"/>
</dbReference>
<evidence type="ECO:0000256" key="2">
    <source>
        <dbReference type="ARBA" id="ARBA00011245"/>
    </source>
</evidence>
<protein>
    <submittedName>
        <fullName evidence="7">Glycoside hydrolase family 92 protein</fullName>
    </submittedName>
</protein>
<dbReference type="Gene3D" id="1.20.1050.60">
    <property type="entry name" value="alpha-1,2-mannosidase"/>
    <property type="match status" value="1"/>
</dbReference>
<gene>
    <name evidence="7" type="ORF">EAH81_17420</name>
</gene>
<dbReference type="STRING" id="29533.SAMN05444387_2565"/>
<dbReference type="Gene3D" id="3.30.2080.10">
    <property type="entry name" value="GH92 mannosidase domain"/>
    <property type="match status" value="1"/>
</dbReference>
<dbReference type="InterPro" id="IPR050883">
    <property type="entry name" value="PNGase"/>
</dbReference>
<evidence type="ECO:0000256" key="1">
    <source>
        <dbReference type="ARBA" id="ARBA00001913"/>
    </source>
</evidence>
<dbReference type="PANTHER" id="PTHR12143">
    <property type="entry name" value="PEPTIDE N-GLYCANASE PNGASE -RELATED"/>
    <property type="match status" value="1"/>
</dbReference>
<accession>A0A502EKI0</accession>
<dbReference type="Pfam" id="PF17678">
    <property type="entry name" value="Glyco_hydro_92N"/>
    <property type="match status" value="1"/>
</dbReference>
<dbReference type="InterPro" id="IPR008928">
    <property type="entry name" value="6-hairpin_glycosidase_sf"/>
</dbReference>
<feature type="signal peptide" evidence="4">
    <location>
        <begin position="1"/>
        <end position="20"/>
    </location>
</feature>
<dbReference type="FunFam" id="1.20.1610.10:FF:000001">
    <property type="entry name" value="Putative alpha-1,2-mannosidase"/>
    <property type="match status" value="1"/>
</dbReference>
<dbReference type="GO" id="GO:0000224">
    <property type="term" value="F:peptide-N4-(N-acetyl-beta-glucosaminyl)asparagine amidase activity"/>
    <property type="evidence" value="ECO:0007669"/>
    <property type="project" value="TreeGrafter"/>
</dbReference>
<dbReference type="AlphaFoldDB" id="A0A502EKI0"/>
<evidence type="ECO:0000259" key="6">
    <source>
        <dbReference type="Pfam" id="PF17678"/>
    </source>
</evidence>
<comment type="subunit">
    <text evidence="2">Monomer.</text>
</comment>
<dbReference type="GO" id="GO:0030246">
    <property type="term" value="F:carbohydrate binding"/>
    <property type="evidence" value="ECO:0007669"/>
    <property type="project" value="InterPro"/>
</dbReference>
<dbReference type="SUPFAM" id="SSF48208">
    <property type="entry name" value="Six-hairpin glycosidases"/>
    <property type="match status" value="1"/>
</dbReference>
<dbReference type="RefSeq" id="WP_140509363.1">
    <property type="nucleotide sequence ID" value="NZ_RCZH01000011.1"/>
</dbReference>
<dbReference type="OrthoDB" id="9804511at2"/>
<reference evidence="7 8" key="1">
    <citation type="journal article" date="2019" name="Environ. Microbiol.">
        <title>Species interactions and distinct microbial communities in high Arctic permafrost affected cryosols are associated with the CH4 and CO2 gas fluxes.</title>
        <authorList>
            <person name="Altshuler I."/>
            <person name="Hamel J."/>
            <person name="Turney S."/>
            <person name="Magnuson E."/>
            <person name="Levesque R."/>
            <person name="Greer C."/>
            <person name="Whyte L.G."/>
        </authorList>
    </citation>
    <scope>NUCLEOTIDE SEQUENCE [LARGE SCALE GENOMIC DNA]</scope>
    <source>
        <strain evidence="7 8">42</strain>
    </source>
</reference>
<evidence type="ECO:0000256" key="4">
    <source>
        <dbReference type="SAM" id="SignalP"/>
    </source>
</evidence>
<keyword evidence="8" id="KW-1185">Reference proteome</keyword>
<organism evidence="7 8">
    <name type="scientific">Flavobacterium pectinovorum</name>
    <dbReference type="NCBI Taxonomy" id="29533"/>
    <lineage>
        <taxon>Bacteria</taxon>
        <taxon>Pseudomonadati</taxon>
        <taxon>Bacteroidota</taxon>
        <taxon>Flavobacteriia</taxon>
        <taxon>Flavobacteriales</taxon>
        <taxon>Flavobacteriaceae</taxon>
        <taxon>Flavobacterium</taxon>
    </lineage>
</organism>